<dbReference type="Pfam" id="PF14240">
    <property type="entry name" value="YHYH"/>
    <property type="match status" value="1"/>
</dbReference>
<dbReference type="InterPro" id="IPR025924">
    <property type="entry name" value="YHYH_dom"/>
</dbReference>
<evidence type="ECO:0000313" key="2">
    <source>
        <dbReference type="EMBL" id="CUH52238.1"/>
    </source>
</evidence>
<dbReference type="RefSeq" id="WP_058239470.1">
    <property type="nucleotide sequence ID" value="NZ_CYPW01000017.1"/>
</dbReference>
<gene>
    <name evidence="2" type="ORF">SHM7688_01682</name>
</gene>
<organism evidence="2 3">
    <name type="scientific">Shimia marina</name>
    <dbReference type="NCBI Taxonomy" id="321267"/>
    <lineage>
        <taxon>Bacteria</taxon>
        <taxon>Pseudomonadati</taxon>
        <taxon>Pseudomonadota</taxon>
        <taxon>Alphaproteobacteria</taxon>
        <taxon>Rhodobacterales</taxon>
        <taxon>Roseobacteraceae</taxon>
    </lineage>
</organism>
<dbReference type="OrthoDB" id="9796530at2"/>
<dbReference type="AlphaFoldDB" id="A0A0P1EPJ2"/>
<dbReference type="Proteomes" id="UP000054823">
    <property type="component" value="Unassembled WGS sequence"/>
</dbReference>
<dbReference type="STRING" id="321267.SHM7688_01682"/>
<name>A0A0P1EPJ2_9RHOB</name>
<reference evidence="2 3" key="1">
    <citation type="submission" date="2015-09" db="EMBL/GenBank/DDBJ databases">
        <authorList>
            <consortium name="Swine Surveillance"/>
        </authorList>
    </citation>
    <scope>NUCLEOTIDE SEQUENCE [LARGE SCALE GENOMIC DNA]</scope>
    <source>
        <strain evidence="2 3">CECT 7688</strain>
    </source>
</reference>
<accession>A0A0P1EPJ2</accession>
<sequence length="298" mass="31931">MSFTGDAKIAALVLALALGFVAKAEAQGRPPLRVHTATQSQTLALVAATRSAGRALVKITEQGTSRIIKANGVPDHKIGRFPNRGNPHRIKAQSYRFAVPLKPNPQGAAARPLKRSLFGVALNGVPFDPAAAEFWQGNPRSGWQYEALGGAVPLGLDANYGHVQPNGAYHYHGLPIGLLNRLGWSPRQPSPLVGYAADGFPIYAITAVQNGQLVEMTSSYQLNPGRRPAGGPPGQHDGTFVQDYIYVAGSGRLDACNGAVVTTQETPQGTYAYFLTEAFPVIPRCHKCTPDLSFRKRR</sequence>
<feature type="domain" description="YHYH" evidence="1">
    <location>
        <begin position="97"/>
        <end position="287"/>
    </location>
</feature>
<evidence type="ECO:0000259" key="1">
    <source>
        <dbReference type="Pfam" id="PF14240"/>
    </source>
</evidence>
<dbReference type="EMBL" id="CYPW01000017">
    <property type="protein sequence ID" value="CUH52238.1"/>
    <property type="molecule type" value="Genomic_DNA"/>
</dbReference>
<protein>
    <recommendedName>
        <fullName evidence="1">YHYH domain-containing protein</fullName>
    </recommendedName>
</protein>
<evidence type="ECO:0000313" key="3">
    <source>
        <dbReference type="Proteomes" id="UP000054823"/>
    </source>
</evidence>
<proteinExistence type="predicted"/>
<keyword evidence="3" id="KW-1185">Reference proteome</keyword>